<feature type="region of interest" description="Disordered" evidence="3">
    <location>
        <begin position="104"/>
        <end position="126"/>
    </location>
</feature>
<feature type="coiled-coil region" evidence="2">
    <location>
        <begin position="270"/>
        <end position="362"/>
    </location>
</feature>
<sequence>MQRLIFEVSDQAARLAIYDFESQELLAEVEGASWHRMFEELRIGSVPSKRTCCAHHAEVPTAETFPQARRAQSKIAQALFPETDGLSSPPIALSRSPRPSISAAASTAKLTELSGPPSRQPTLKSTGRRRLWDIPHKYHCPIIGTCLTVDELRRIAERTAQRPDTPLSEFDIHVSFVAAAAEKNPLSLATHKTLEKKFTISVRRYAKARDADALLRLWRESLDTGEVPGGLWALMTHPRADHRVMTRAYEEIHMLSHQIGAGQRADLKRLTETRTQLEQLQRDFDHLHTRTRQQADLREARIRALENALASRERELAESRAQVQALREELELVNGSCFKDRLSALADRAAGLDAELNRTREENAHLRGIGTRAREEADASERARCAAEAECRATERLLAHLLADRCDGCTSETCVQPKDLAGRLVLCVGGRKQLVDQYRAMVAGCNGRFDHHDGGMEDSQHRLEAMLASADIVVCATDYVSHGAYYRTKRFCKRTEKPHALLGNSGLSSFALAIETLAA</sequence>
<protein>
    <submittedName>
        <fullName evidence="4">Uncharacterized protein DUF2325</fullName>
    </submittedName>
</protein>
<dbReference type="EMBL" id="RBXL01000001">
    <property type="protein sequence ID" value="RKT45694.1"/>
    <property type="molecule type" value="Genomic_DNA"/>
</dbReference>
<evidence type="ECO:0000313" key="5">
    <source>
        <dbReference type="Proteomes" id="UP000274556"/>
    </source>
</evidence>
<dbReference type="Proteomes" id="UP000274556">
    <property type="component" value="Unassembled WGS sequence"/>
</dbReference>
<proteinExistence type="inferred from homology"/>
<dbReference type="AlphaFoldDB" id="A0A495V8S3"/>
<gene>
    <name evidence="4" type="ORF">BDD21_3166</name>
</gene>
<dbReference type="Pfam" id="PF10087">
    <property type="entry name" value="DUF2325"/>
    <property type="match status" value="1"/>
</dbReference>
<keyword evidence="5" id="KW-1185">Reference proteome</keyword>
<evidence type="ECO:0000256" key="1">
    <source>
        <dbReference type="ARBA" id="ARBA00007189"/>
    </source>
</evidence>
<name>A0A495V8S3_9GAMM</name>
<dbReference type="InterPro" id="IPR016772">
    <property type="entry name" value="UCP020408"/>
</dbReference>
<accession>A0A495V8S3</accession>
<reference evidence="4 5" key="1">
    <citation type="submission" date="2018-10" db="EMBL/GenBank/DDBJ databases">
        <title>Genomic Encyclopedia of Archaeal and Bacterial Type Strains, Phase II (KMG-II): from individual species to whole genera.</title>
        <authorList>
            <person name="Goeker M."/>
        </authorList>
    </citation>
    <scope>NUCLEOTIDE SEQUENCE [LARGE SCALE GENOMIC DNA]</scope>
    <source>
        <strain evidence="4 5">DSM 235</strain>
    </source>
</reference>
<keyword evidence="2" id="KW-0175">Coiled coil</keyword>
<evidence type="ECO:0000313" key="4">
    <source>
        <dbReference type="EMBL" id="RKT45694.1"/>
    </source>
</evidence>
<evidence type="ECO:0000256" key="3">
    <source>
        <dbReference type="SAM" id="MobiDB-lite"/>
    </source>
</evidence>
<evidence type="ECO:0000256" key="2">
    <source>
        <dbReference type="SAM" id="Coils"/>
    </source>
</evidence>
<comment type="caution">
    <text evidence="4">The sequence shown here is derived from an EMBL/GenBank/DDBJ whole genome shotgun (WGS) entry which is preliminary data.</text>
</comment>
<organism evidence="4 5">
    <name type="scientific">Thiocapsa rosea</name>
    <dbReference type="NCBI Taxonomy" id="69360"/>
    <lineage>
        <taxon>Bacteria</taxon>
        <taxon>Pseudomonadati</taxon>
        <taxon>Pseudomonadota</taxon>
        <taxon>Gammaproteobacteria</taxon>
        <taxon>Chromatiales</taxon>
        <taxon>Chromatiaceae</taxon>
        <taxon>Thiocapsa</taxon>
    </lineage>
</organism>
<dbReference type="OrthoDB" id="5296275at2"/>
<comment type="similarity">
    <text evidence="1">Belongs to the UPF0751 family.</text>
</comment>
<dbReference type="RefSeq" id="WP_120797909.1">
    <property type="nucleotide sequence ID" value="NZ_RBXL01000001.1"/>
</dbReference>